<dbReference type="InterPro" id="IPR002504">
    <property type="entry name" value="NADK"/>
</dbReference>
<dbReference type="InterPro" id="IPR017438">
    <property type="entry name" value="ATP-NAD_kinase_N"/>
</dbReference>
<accession>A0ABR4YIG5</accession>
<feature type="binding site" evidence="6">
    <location>
        <begin position="148"/>
        <end position="149"/>
    </location>
    <ligand>
        <name>NAD(+)</name>
        <dbReference type="ChEBI" id="CHEBI:57540"/>
    </ligand>
</feature>
<dbReference type="InterPro" id="IPR017437">
    <property type="entry name" value="ATP-NAD_kinase_PpnK-typ_C"/>
</dbReference>
<protein>
    <recommendedName>
        <fullName evidence="6">NAD kinase</fullName>
        <ecNumber evidence="6">2.7.1.23</ecNumber>
    </recommendedName>
    <alternativeName>
        <fullName evidence="6">ATP-dependent NAD kinase</fullName>
    </alternativeName>
</protein>
<evidence type="ECO:0000256" key="6">
    <source>
        <dbReference type="HAMAP-Rule" id="MF_00361"/>
    </source>
</evidence>
<dbReference type="Proteomes" id="UP000030889">
    <property type="component" value="Unassembled WGS sequence"/>
</dbReference>
<keyword evidence="2 6" id="KW-0418">Kinase</keyword>
<sequence>MNKIILFSRPGLGLNSDEIQGIFSAMAESGFDWAANDEFAREAHDKAGVEIPAEKRYASIDAGLARGAVMLSYGGDGTFLEAVKLAYGCGVPVLGINYGHLGFLANTPREDMREVVGILRRGEYRIQPRTMLHVAGCGDFGGHPYALNEFTIHRTEINMTYVDVFVNGEKLTTYRGDGVLLSTPTGSTAYSLSVGGPIVAPMCECFIIAPIAPHNLTMRPMVIPDSSVVSFRVNSRALRSSVSLDNRSFDIPCGSEFTVRKAEKPIFLINLQNISFYDTLRNKMMWGLDSWEGRK</sequence>
<dbReference type="SUPFAM" id="SSF111331">
    <property type="entry name" value="NAD kinase/diacylglycerol kinase-like"/>
    <property type="match status" value="1"/>
</dbReference>
<comment type="caution">
    <text evidence="6">Lacks conserved residue(s) required for the propagation of feature annotation.</text>
</comment>
<organism evidence="7 8">
    <name type="scientific">Alistipes inops</name>
    <dbReference type="NCBI Taxonomy" id="1501391"/>
    <lineage>
        <taxon>Bacteria</taxon>
        <taxon>Pseudomonadati</taxon>
        <taxon>Bacteroidota</taxon>
        <taxon>Bacteroidia</taxon>
        <taxon>Bacteroidales</taxon>
        <taxon>Rikenellaceae</taxon>
        <taxon>Alistipes</taxon>
    </lineage>
</organism>
<proteinExistence type="inferred from homology"/>
<comment type="caution">
    <text evidence="7">The sequence shown here is derived from an EMBL/GenBank/DDBJ whole genome shotgun (WGS) entry which is preliminary data.</text>
</comment>
<dbReference type="Gene3D" id="2.60.200.30">
    <property type="entry name" value="Probable inorganic polyphosphate/atp-NAD kinase, domain 2"/>
    <property type="match status" value="1"/>
</dbReference>
<dbReference type="RefSeq" id="WP_035473128.1">
    <property type="nucleotide sequence ID" value="NZ_JRGF01000006.1"/>
</dbReference>
<evidence type="ECO:0000313" key="7">
    <source>
        <dbReference type="EMBL" id="KHE42040.1"/>
    </source>
</evidence>
<dbReference type="Pfam" id="PF20143">
    <property type="entry name" value="NAD_kinase_C"/>
    <property type="match status" value="1"/>
</dbReference>
<dbReference type="Pfam" id="PF01513">
    <property type="entry name" value="NAD_kinase"/>
    <property type="match status" value="1"/>
</dbReference>
<feature type="binding site" evidence="6">
    <location>
        <begin position="188"/>
        <end position="193"/>
    </location>
    <ligand>
        <name>NAD(+)</name>
        <dbReference type="ChEBI" id="CHEBI:57540"/>
    </ligand>
</feature>
<evidence type="ECO:0000256" key="5">
    <source>
        <dbReference type="ARBA" id="ARBA00047925"/>
    </source>
</evidence>
<comment type="cofactor">
    <cofactor evidence="6">
        <name>a divalent metal cation</name>
        <dbReference type="ChEBI" id="CHEBI:60240"/>
    </cofactor>
</comment>
<evidence type="ECO:0000256" key="4">
    <source>
        <dbReference type="ARBA" id="ARBA00023027"/>
    </source>
</evidence>
<keyword evidence="6" id="KW-0067">ATP-binding</keyword>
<evidence type="ECO:0000313" key="8">
    <source>
        <dbReference type="Proteomes" id="UP000030889"/>
    </source>
</evidence>
<keyword evidence="4 6" id="KW-0520">NAD</keyword>
<name>A0ABR4YIG5_9BACT</name>
<keyword evidence="1 6" id="KW-0808">Transferase</keyword>
<comment type="catalytic activity">
    <reaction evidence="5 6">
        <text>NAD(+) + ATP = ADP + NADP(+) + H(+)</text>
        <dbReference type="Rhea" id="RHEA:18629"/>
        <dbReference type="ChEBI" id="CHEBI:15378"/>
        <dbReference type="ChEBI" id="CHEBI:30616"/>
        <dbReference type="ChEBI" id="CHEBI:57540"/>
        <dbReference type="ChEBI" id="CHEBI:58349"/>
        <dbReference type="ChEBI" id="CHEBI:456216"/>
        <dbReference type="EC" id="2.7.1.23"/>
    </reaction>
</comment>
<comment type="similarity">
    <text evidence="6">Belongs to the NAD kinase family.</text>
</comment>
<dbReference type="PANTHER" id="PTHR20275">
    <property type="entry name" value="NAD KINASE"/>
    <property type="match status" value="1"/>
</dbReference>
<dbReference type="EMBL" id="JRGF01000006">
    <property type="protein sequence ID" value="KHE42040.1"/>
    <property type="molecule type" value="Genomic_DNA"/>
</dbReference>
<evidence type="ECO:0000256" key="3">
    <source>
        <dbReference type="ARBA" id="ARBA00022857"/>
    </source>
</evidence>
<gene>
    <name evidence="6" type="primary">nadK</name>
    <name evidence="7" type="ORF">LG35_05630</name>
</gene>
<dbReference type="PANTHER" id="PTHR20275:SF0">
    <property type="entry name" value="NAD KINASE"/>
    <property type="match status" value="1"/>
</dbReference>
<keyword evidence="3 6" id="KW-0521">NADP</keyword>
<dbReference type="Gene3D" id="3.40.50.10330">
    <property type="entry name" value="Probable inorganic polyphosphate/atp-NAD kinase, domain 1"/>
    <property type="match status" value="1"/>
</dbReference>
<comment type="function">
    <text evidence="6">Involved in the regulation of the intracellular balance of NAD and NADP, and is a key enzyme in the biosynthesis of NADP. Catalyzes specifically the phosphorylation on 2'-hydroxyl of the adenosine moiety of NAD to yield NADP.</text>
</comment>
<comment type="subcellular location">
    <subcellularLocation>
        <location evidence="6">Cytoplasm</location>
    </subcellularLocation>
</comment>
<dbReference type="EC" id="2.7.1.23" evidence="6"/>
<feature type="active site" description="Proton acceptor" evidence="6">
    <location>
        <position position="76"/>
    </location>
</feature>
<dbReference type="InterPro" id="IPR016064">
    <property type="entry name" value="NAD/diacylglycerol_kinase_sf"/>
</dbReference>
<keyword evidence="6" id="KW-0963">Cytoplasm</keyword>
<feature type="binding site" evidence="6">
    <location>
        <position position="175"/>
    </location>
    <ligand>
        <name>NAD(+)</name>
        <dbReference type="ChEBI" id="CHEBI:57540"/>
    </ligand>
</feature>
<reference evidence="7 8" key="1">
    <citation type="submission" date="2014-09" db="EMBL/GenBank/DDBJ databases">
        <title>Alistipes sp. 627, sp. nov., a novel member of the family Rikenellaceae isolated from human faeces.</title>
        <authorList>
            <person name="Shkoporov A.N."/>
            <person name="Chaplin A.V."/>
            <person name="Motuzova O.V."/>
            <person name="Kafarskaia L.I."/>
            <person name="Khokhlova E.V."/>
            <person name="Efimov B.A."/>
        </authorList>
    </citation>
    <scope>NUCLEOTIDE SEQUENCE [LARGE SCALE GENOMIC DNA]</scope>
    <source>
        <strain evidence="7 8">627</strain>
    </source>
</reference>
<feature type="binding site" evidence="6">
    <location>
        <position position="212"/>
    </location>
    <ligand>
        <name>NAD(+)</name>
        <dbReference type="ChEBI" id="CHEBI:57540"/>
    </ligand>
</feature>
<dbReference type="HAMAP" id="MF_00361">
    <property type="entry name" value="NAD_kinase"/>
    <property type="match status" value="1"/>
</dbReference>
<keyword evidence="8" id="KW-1185">Reference proteome</keyword>
<feature type="binding site" evidence="6">
    <location>
        <position position="177"/>
    </location>
    <ligand>
        <name>NAD(+)</name>
        <dbReference type="ChEBI" id="CHEBI:57540"/>
    </ligand>
</feature>
<evidence type="ECO:0000256" key="1">
    <source>
        <dbReference type="ARBA" id="ARBA00022679"/>
    </source>
</evidence>
<evidence type="ECO:0000256" key="2">
    <source>
        <dbReference type="ARBA" id="ARBA00022777"/>
    </source>
</evidence>
<feature type="binding site" evidence="6">
    <location>
        <begin position="76"/>
        <end position="77"/>
    </location>
    <ligand>
        <name>NAD(+)</name>
        <dbReference type="ChEBI" id="CHEBI:57540"/>
    </ligand>
</feature>
<keyword evidence="6" id="KW-0547">Nucleotide-binding</keyword>